<evidence type="ECO:0000313" key="15">
    <source>
        <dbReference type="EMBL" id="TKK70203.1"/>
    </source>
</evidence>
<dbReference type="GO" id="GO:0044718">
    <property type="term" value="P:siderophore transmembrane transport"/>
    <property type="evidence" value="ECO:0007669"/>
    <property type="project" value="TreeGrafter"/>
</dbReference>
<keyword evidence="6 11" id="KW-0798">TonB box</keyword>
<keyword evidence="5 12" id="KW-0732">Signal</keyword>
<dbReference type="Gene3D" id="2.60.40.1120">
    <property type="entry name" value="Carboxypeptidase-like, regulatory domain"/>
    <property type="match status" value="1"/>
</dbReference>
<keyword evidence="9 10" id="KW-0998">Cell outer membrane</keyword>
<dbReference type="GO" id="GO:0009279">
    <property type="term" value="C:cell outer membrane"/>
    <property type="evidence" value="ECO:0007669"/>
    <property type="project" value="UniProtKB-SubCell"/>
</dbReference>
<evidence type="ECO:0000313" key="16">
    <source>
        <dbReference type="Proteomes" id="UP000305848"/>
    </source>
</evidence>
<proteinExistence type="inferred from homology"/>
<evidence type="ECO:0000256" key="12">
    <source>
        <dbReference type="SAM" id="SignalP"/>
    </source>
</evidence>
<dbReference type="Proteomes" id="UP000305848">
    <property type="component" value="Unassembled WGS sequence"/>
</dbReference>
<dbReference type="Pfam" id="PF13715">
    <property type="entry name" value="CarbopepD_reg_2"/>
    <property type="match status" value="1"/>
</dbReference>
<dbReference type="PANTHER" id="PTHR30069">
    <property type="entry name" value="TONB-DEPENDENT OUTER MEMBRANE RECEPTOR"/>
    <property type="match status" value="1"/>
</dbReference>
<dbReference type="Gene3D" id="2.40.170.20">
    <property type="entry name" value="TonB-dependent receptor, beta-barrel domain"/>
    <property type="match status" value="1"/>
</dbReference>
<dbReference type="NCBIfam" id="TIGR04056">
    <property type="entry name" value="OMP_RagA_SusC"/>
    <property type="match status" value="1"/>
</dbReference>
<dbReference type="SUPFAM" id="SSF56935">
    <property type="entry name" value="Porins"/>
    <property type="match status" value="1"/>
</dbReference>
<gene>
    <name evidence="15" type="ORF">FC093_05490</name>
</gene>
<dbReference type="InterPro" id="IPR039426">
    <property type="entry name" value="TonB-dep_rcpt-like"/>
</dbReference>
<dbReference type="GO" id="GO:0015344">
    <property type="term" value="F:siderophore uptake transmembrane transporter activity"/>
    <property type="evidence" value="ECO:0007669"/>
    <property type="project" value="TreeGrafter"/>
</dbReference>
<dbReference type="RefSeq" id="WP_137260748.1">
    <property type="nucleotide sequence ID" value="NZ_SZQL01000003.1"/>
</dbReference>
<comment type="subcellular location">
    <subcellularLocation>
        <location evidence="1 10">Cell outer membrane</location>
        <topology evidence="1 10">Multi-pass membrane protein</topology>
    </subcellularLocation>
</comment>
<dbReference type="InterPro" id="IPR036942">
    <property type="entry name" value="Beta-barrel_TonB_sf"/>
</dbReference>
<name>A0A4V5UW75_9BACT</name>
<dbReference type="InterPro" id="IPR012910">
    <property type="entry name" value="Plug_dom"/>
</dbReference>
<evidence type="ECO:0000256" key="1">
    <source>
        <dbReference type="ARBA" id="ARBA00004571"/>
    </source>
</evidence>
<dbReference type="Pfam" id="PF07715">
    <property type="entry name" value="Plug"/>
    <property type="match status" value="1"/>
</dbReference>
<evidence type="ECO:0000256" key="10">
    <source>
        <dbReference type="PROSITE-ProRule" id="PRU01360"/>
    </source>
</evidence>
<comment type="caution">
    <text evidence="15">The sequence shown here is derived from an EMBL/GenBank/DDBJ whole genome shotgun (WGS) entry which is preliminary data.</text>
</comment>
<reference evidence="15 16" key="1">
    <citation type="submission" date="2019-05" db="EMBL/GenBank/DDBJ databases">
        <title>Panacibacter sp. strain 17mud1-8 Genome sequencing and assembly.</title>
        <authorList>
            <person name="Chhetri G."/>
        </authorList>
    </citation>
    <scope>NUCLEOTIDE SEQUENCE [LARGE SCALE GENOMIC DNA]</scope>
    <source>
        <strain evidence="15 16">17mud1-8</strain>
    </source>
</reference>
<dbReference type="InterPro" id="IPR023997">
    <property type="entry name" value="TonB-dep_OMP_SusC/RagA_CS"/>
</dbReference>
<feature type="domain" description="TonB-dependent receptor-like beta-barrel" evidence="13">
    <location>
        <begin position="417"/>
        <end position="957"/>
    </location>
</feature>
<dbReference type="InterPro" id="IPR008969">
    <property type="entry name" value="CarboxyPept-like_regulatory"/>
</dbReference>
<protein>
    <submittedName>
        <fullName evidence="15">SusC/RagA family TonB-linked outer membrane protein</fullName>
    </submittedName>
</protein>
<accession>A0A4V5UW75</accession>
<evidence type="ECO:0000256" key="5">
    <source>
        <dbReference type="ARBA" id="ARBA00022729"/>
    </source>
</evidence>
<evidence type="ECO:0000256" key="7">
    <source>
        <dbReference type="ARBA" id="ARBA00023136"/>
    </source>
</evidence>
<dbReference type="InterPro" id="IPR000531">
    <property type="entry name" value="Beta-barrel_TonB"/>
</dbReference>
<sequence length="1003" mass="107769">MKLNRLTRVLLLCPLLLLLLQTSVWAQSKTVTGTVTDDKGAALQGVSVLVKGTNIGTQTDVSGNFSLAVPETATTLTFSYVGFVPQDINIEGKNSVNVSLVTQGQTNLNEVVVIGYGTARKKDVTGSVASVTSKNFNQGVIAAPDQLFQNKVAGLEVTANSGQPGAATTIKIRGNNSIRTANNPLYVVDGVPLDGRTAKPSLDLGTAGLGFGTTPESNPLLYINPNDIAQIDVLKDASSAAIYGSRGANGVIVITTKKGTSGPTKLEVGTNFGAFAGYMKKYDILSASQFRNALKTYQLDTLSGNTNPYDAGSSVDALKAITSNDLTQNYSLAFSGGNETGKFRASFLGSKTAGFLKKTSLDKYLANLGGTYKFLDKRLTLDFNLIAGHTTENMSLISNTPGAGGALISWALNWNPTSPFYDENGQFNNTVANNYAIPNPLAVIDAYSDVADVNTFLGNVSASLELAKGLTYKFLYAVNHGAGTRKTNIEGWVAGIQGLSGSGFAAISNAALTSQTFTHTLNYNTNLTSNLRFDAVAGYEYWKSSYENSSLAAKGFNTNLVQATRTDVKYTSFMQNASTQFPLTYSSDPNTEIQSVFGRVNFNLSDKYYLTGTLRADGSNKFGKNNRYGYFPSVGAKWNISNEGFLKGSSTFTNLSLRASWGITGNQEFPSGASLEQISSSQYNSVSQTNVANPDLKWEKTTSVNIGLDFGLFKNVSGSIDYYHKNTTDLLFQSTAIQPAPASIYFINLPADLINSGVEFGINATLASQKQFTWDAGFNIAYNKNMLKHFNQAPILTGTINGNGLSDVFAQRITNNQPVDVFYLKPFRGFDQSGNQIVGDTAFYTGDPNPHVIAGFSSTLRYNKFSLTFNLGGAFGYQIYNNTLNGVTNIYQFGKGQNVSNSVLGTGEGVSSGAIASDRYLESGNYIKLRNATLNYAVGDVGTYIKNLNVFVGGTNLFVITKYTGFDPEVNTDKSNNNYPSRSIEYLPYPTPRIITFGLNFGL</sequence>
<dbReference type="SUPFAM" id="SSF49464">
    <property type="entry name" value="Carboxypeptidase regulatory domain-like"/>
    <property type="match status" value="1"/>
</dbReference>
<dbReference type="InterPro" id="IPR037066">
    <property type="entry name" value="Plug_dom_sf"/>
</dbReference>
<evidence type="ECO:0000259" key="14">
    <source>
        <dbReference type="Pfam" id="PF07715"/>
    </source>
</evidence>
<organism evidence="15 16">
    <name type="scientific">Ilyomonas limi</name>
    <dbReference type="NCBI Taxonomy" id="2575867"/>
    <lineage>
        <taxon>Bacteria</taxon>
        <taxon>Pseudomonadati</taxon>
        <taxon>Bacteroidota</taxon>
        <taxon>Chitinophagia</taxon>
        <taxon>Chitinophagales</taxon>
        <taxon>Chitinophagaceae</taxon>
        <taxon>Ilyomonas</taxon>
    </lineage>
</organism>
<dbReference type="Gene3D" id="2.170.130.10">
    <property type="entry name" value="TonB-dependent receptor, plug domain"/>
    <property type="match status" value="1"/>
</dbReference>
<dbReference type="OrthoDB" id="9768177at2"/>
<dbReference type="AlphaFoldDB" id="A0A4V5UW75"/>
<dbReference type="InterPro" id="IPR023996">
    <property type="entry name" value="TonB-dep_OMP_SusC/RagA"/>
</dbReference>
<evidence type="ECO:0000256" key="8">
    <source>
        <dbReference type="ARBA" id="ARBA00023170"/>
    </source>
</evidence>
<feature type="signal peptide" evidence="12">
    <location>
        <begin position="1"/>
        <end position="26"/>
    </location>
</feature>
<feature type="chain" id="PRO_5020976241" evidence="12">
    <location>
        <begin position="27"/>
        <end position="1003"/>
    </location>
</feature>
<keyword evidence="4 10" id="KW-0812">Transmembrane</keyword>
<evidence type="ECO:0000256" key="11">
    <source>
        <dbReference type="RuleBase" id="RU003357"/>
    </source>
</evidence>
<dbReference type="NCBIfam" id="TIGR04057">
    <property type="entry name" value="SusC_RagA_signa"/>
    <property type="match status" value="1"/>
</dbReference>
<comment type="similarity">
    <text evidence="10 11">Belongs to the TonB-dependent receptor family.</text>
</comment>
<keyword evidence="8" id="KW-0675">Receptor</keyword>
<evidence type="ECO:0000259" key="13">
    <source>
        <dbReference type="Pfam" id="PF00593"/>
    </source>
</evidence>
<evidence type="ECO:0000256" key="3">
    <source>
        <dbReference type="ARBA" id="ARBA00022452"/>
    </source>
</evidence>
<evidence type="ECO:0000256" key="9">
    <source>
        <dbReference type="ARBA" id="ARBA00023237"/>
    </source>
</evidence>
<keyword evidence="2 10" id="KW-0813">Transport</keyword>
<dbReference type="PROSITE" id="PS52016">
    <property type="entry name" value="TONB_DEPENDENT_REC_3"/>
    <property type="match status" value="1"/>
</dbReference>
<evidence type="ECO:0000256" key="6">
    <source>
        <dbReference type="ARBA" id="ARBA00023077"/>
    </source>
</evidence>
<feature type="domain" description="TonB-dependent receptor plug" evidence="14">
    <location>
        <begin position="121"/>
        <end position="251"/>
    </location>
</feature>
<dbReference type="Pfam" id="PF00593">
    <property type="entry name" value="TonB_dep_Rec_b-barrel"/>
    <property type="match status" value="1"/>
</dbReference>
<keyword evidence="3 10" id="KW-1134">Transmembrane beta strand</keyword>
<evidence type="ECO:0000256" key="4">
    <source>
        <dbReference type="ARBA" id="ARBA00022692"/>
    </source>
</evidence>
<keyword evidence="7 10" id="KW-0472">Membrane</keyword>
<dbReference type="EMBL" id="SZQL01000003">
    <property type="protein sequence ID" value="TKK70203.1"/>
    <property type="molecule type" value="Genomic_DNA"/>
</dbReference>
<dbReference type="PANTHER" id="PTHR30069:SF29">
    <property type="entry name" value="HEMOGLOBIN AND HEMOGLOBIN-HAPTOGLOBIN-BINDING PROTEIN 1-RELATED"/>
    <property type="match status" value="1"/>
</dbReference>
<keyword evidence="16" id="KW-1185">Reference proteome</keyword>
<evidence type="ECO:0000256" key="2">
    <source>
        <dbReference type="ARBA" id="ARBA00022448"/>
    </source>
</evidence>